<dbReference type="GO" id="GO:0043138">
    <property type="term" value="F:3'-5' DNA helicase activity"/>
    <property type="evidence" value="ECO:0007669"/>
    <property type="project" value="UniProtKB-EC"/>
</dbReference>
<sequence length="727" mass="82208">MIQNKIGDGKIILGQSNIENSDEGWNLSIGRAVSKENKEVELDSLSPHVIFVCGARGSGKSYTLGVIAEELAQTNSDIAAVIIDPIGVFWSMKYPNREEREIKLLKERGLEPEKTENLQVFIPAGYKSKVPKETFDTVFSFKPSNLKTEDWCLTFGIDRYNPQGLLLERATEKIKNGYTRKLGDKLEGGNRDVPPNEDFSIDDMLECINHDRELISKEKGFSGSTRRALTSRLTAAKDWGIFGSEKKLSDLIKPGKISVIDISFLQKNIGSLVLGIFARKILSERKIAAREEAVRDMTGGEDRSSDSIPPTWLMIDEAHSFAPTSGKTAATDPLIEFVKQGRRPGLSAVLSTQQPSALNSKIISQLDILISHRLTFKNDIKEVQKRTPTTLPDDLKRPASLNSLPEGTAIIADEETGLAFVASIRPRFSQHEGRERVKKTSDVSRAVRDTTEEREEEFEIEKGGTKDYSPKSEEEVFAVPAKLTTTEALDIAESERKRLFKVLWRTEKVRRISKYYYPIWSLLIDYYPESGKTTNLRLHIDALTGEVVRKVDGKLKRTNGVRNLPELEPLEQDVFFEIIRGRGLSYSKIEDSFEKNSKVKTALNSLIEAGLVERHVEDETEILRMVKGVDIPGSLSEKSILAAEEIPDFEAKKISSDNKIDRIFSETKMMEVLEPFGDIEIIERELFYYPYWIAELRSDSENRILAIDAVFGERDIYAERMLRRRVE</sequence>
<comment type="catalytic activity">
    <reaction evidence="3">
        <text>ATP + H2O = ADP + phosphate + H(+)</text>
        <dbReference type="Rhea" id="RHEA:13065"/>
        <dbReference type="ChEBI" id="CHEBI:15377"/>
        <dbReference type="ChEBI" id="CHEBI:15378"/>
        <dbReference type="ChEBI" id="CHEBI:30616"/>
        <dbReference type="ChEBI" id="CHEBI:43474"/>
        <dbReference type="ChEBI" id="CHEBI:456216"/>
        <dbReference type="EC" id="5.6.2.3"/>
    </reaction>
</comment>
<dbReference type="PANTHER" id="PTHR42957">
    <property type="entry name" value="HELICASE MJ1565-RELATED"/>
    <property type="match status" value="1"/>
</dbReference>
<evidence type="ECO:0000259" key="5">
    <source>
        <dbReference type="SMART" id="SM00382"/>
    </source>
</evidence>
<name>A0A133VLR7_9EURY</name>
<organism evidence="6 7">
    <name type="scientific">candidate division MSBL1 archaeon SCGC-AAA382K21</name>
    <dbReference type="NCBI Taxonomy" id="1698283"/>
    <lineage>
        <taxon>Archaea</taxon>
        <taxon>Methanobacteriati</taxon>
        <taxon>Methanobacteriota</taxon>
        <taxon>candidate division MSBL1</taxon>
    </lineage>
</organism>
<reference evidence="6 7" key="1">
    <citation type="journal article" date="2016" name="Sci. Rep.">
        <title>Metabolic traits of an uncultured archaeal lineage -MSBL1- from brine pools of the Red Sea.</title>
        <authorList>
            <person name="Mwirichia R."/>
            <person name="Alam I."/>
            <person name="Rashid M."/>
            <person name="Vinu M."/>
            <person name="Ba-Alawi W."/>
            <person name="Anthony Kamau A."/>
            <person name="Kamanda Ngugi D."/>
            <person name="Goker M."/>
            <person name="Klenk H.P."/>
            <person name="Bajic V."/>
            <person name="Stingl U."/>
        </authorList>
    </citation>
    <scope>NUCLEOTIDE SEQUENCE [LARGE SCALE GENOMIC DNA]</scope>
    <source>
        <strain evidence="6">SCGC-AAA382K21</strain>
    </source>
</reference>
<evidence type="ECO:0000313" key="6">
    <source>
        <dbReference type="EMBL" id="KXB07406.1"/>
    </source>
</evidence>
<dbReference type="InterPro" id="IPR008571">
    <property type="entry name" value="HerA-like"/>
</dbReference>
<proteinExistence type="inferred from homology"/>
<accession>A0A133VLR7</accession>
<evidence type="ECO:0000256" key="3">
    <source>
        <dbReference type="ARBA" id="ARBA00048954"/>
    </source>
</evidence>
<evidence type="ECO:0000256" key="2">
    <source>
        <dbReference type="ARBA" id="ARBA00034617"/>
    </source>
</evidence>
<comment type="catalytic activity">
    <reaction evidence="4">
        <text>ATP + H2O = ADP + phosphate + H(+)</text>
        <dbReference type="Rhea" id="RHEA:13065"/>
        <dbReference type="ChEBI" id="CHEBI:15377"/>
        <dbReference type="ChEBI" id="CHEBI:15378"/>
        <dbReference type="ChEBI" id="CHEBI:30616"/>
        <dbReference type="ChEBI" id="CHEBI:43474"/>
        <dbReference type="ChEBI" id="CHEBI:456216"/>
        <dbReference type="EC" id="5.6.2.4"/>
    </reaction>
</comment>
<comment type="catalytic activity">
    <reaction evidence="2">
        <text>Couples ATP hydrolysis with the unwinding of duplex DNA by translocating in the 3'-5' direction.</text>
        <dbReference type="EC" id="5.6.2.4"/>
    </reaction>
</comment>
<dbReference type="InterPro" id="IPR002789">
    <property type="entry name" value="HerA_central"/>
</dbReference>
<dbReference type="AlphaFoldDB" id="A0A133VLR7"/>
<gene>
    <name evidence="6" type="ORF">AKJ54_00315</name>
</gene>
<comment type="similarity">
    <text evidence="1">Belongs to the HerA family.</text>
</comment>
<dbReference type="EMBL" id="LHYH01000004">
    <property type="protein sequence ID" value="KXB07406.1"/>
    <property type="molecule type" value="Genomic_DNA"/>
</dbReference>
<dbReference type="Proteomes" id="UP000070504">
    <property type="component" value="Unassembled WGS sequence"/>
</dbReference>
<dbReference type="PANTHER" id="PTHR42957:SF1">
    <property type="entry name" value="HELICASE MJ1565-RELATED"/>
    <property type="match status" value="1"/>
</dbReference>
<dbReference type="Pfam" id="PF01935">
    <property type="entry name" value="DUF87"/>
    <property type="match status" value="1"/>
</dbReference>
<evidence type="ECO:0000256" key="4">
    <source>
        <dbReference type="ARBA" id="ARBA00048988"/>
    </source>
</evidence>
<protein>
    <recommendedName>
        <fullName evidence="5">AAA+ ATPase domain-containing protein</fullName>
    </recommendedName>
</protein>
<dbReference type="InterPro" id="IPR027417">
    <property type="entry name" value="P-loop_NTPase"/>
</dbReference>
<keyword evidence="7" id="KW-1185">Reference proteome</keyword>
<dbReference type="Gene3D" id="3.40.50.300">
    <property type="entry name" value="P-loop containing nucleotide triphosphate hydrolases"/>
    <property type="match status" value="2"/>
</dbReference>
<comment type="caution">
    <text evidence="6">The sequence shown here is derived from an EMBL/GenBank/DDBJ whole genome shotgun (WGS) entry which is preliminary data.</text>
</comment>
<dbReference type="InterPro" id="IPR003593">
    <property type="entry name" value="AAA+_ATPase"/>
</dbReference>
<evidence type="ECO:0000256" key="1">
    <source>
        <dbReference type="ARBA" id="ARBA00007816"/>
    </source>
</evidence>
<dbReference type="SMART" id="SM00382">
    <property type="entry name" value="AAA"/>
    <property type="match status" value="1"/>
</dbReference>
<feature type="domain" description="AAA+ ATPase" evidence="5">
    <location>
        <begin position="46"/>
        <end position="372"/>
    </location>
</feature>
<dbReference type="GO" id="GO:0043139">
    <property type="term" value="F:5'-3' DNA helicase activity"/>
    <property type="evidence" value="ECO:0007669"/>
    <property type="project" value="UniProtKB-EC"/>
</dbReference>
<dbReference type="SUPFAM" id="SSF52540">
    <property type="entry name" value="P-loop containing nucleoside triphosphate hydrolases"/>
    <property type="match status" value="1"/>
</dbReference>
<dbReference type="PATRIC" id="fig|1698283.3.peg.207"/>
<evidence type="ECO:0000313" key="7">
    <source>
        <dbReference type="Proteomes" id="UP000070504"/>
    </source>
</evidence>